<dbReference type="Proteomes" id="UP000327493">
    <property type="component" value="Chromosome 13"/>
</dbReference>
<comment type="caution">
    <text evidence="1">The sequence shown here is derived from an EMBL/GenBank/DDBJ whole genome shotgun (WGS) entry which is preliminary data.</text>
</comment>
<accession>A0A5J5D2A9</accession>
<dbReference type="EMBL" id="VOFY01000013">
    <property type="protein sequence ID" value="KAA8586675.1"/>
    <property type="molecule type" value="Genomic_DNA"/>
</dbReference>
<proteinExistence type="predicted"/>
<sequence length="66" mass="7471">MGAAEGGGRSHIYRCRLQQYNDLAPSIRGQSWSFEQARTTEKNKHTGRNRALKRCNEARTLLGVHS</sequence>
<evidence type="ECO:0000313" key="1">
    <source>
        <dbReference type="EMBL" id="KAA8586675.1"/>
    </source>
</evidence>
<evidence type="ECO:0000313" key="2">
    <source>
        <dbReference type="EMBL" id="KAA8587534.1"/>
    </source>
</evidence>
<keyword evidence="3" id="KW-1185">Reference proteome</keyword>
<reference evidence="1 3" key="1">
    <citation type="submission" date="2019-08" db="EMBL/GenBank/DDBJ databases">
        <title>A chromosome-level genome assembly, high-density linkage maps, and genome scans reveal the genomic architecture of hybrid incompatibilities underlying speciation via character displacement in darters (Percidae: Etheostominae).</title>
        <authorList>
            <person name="Moran R.L."/>
            <person name="Catchen J.M."/>
            <person name="Fuller R.C."/>
        </authorList>
    </citation>
    <scope>NUCLEOTIDE SEQUENCE [LARGE SCALE GENOMIC DNA]</scope>
    <source>
        <strain evidence="1">EspeVRDwgs_2016</strain>
        <tissue evidence="1">Muscle</tissue>
    </source>
</reference>
<dbReference type="AlphaFoldDB" id="A0A5J5D2A9"/>
<name>A0A5J5D2A9_9PERO</name>
<dbReference type="EMBL" id="VOFY01000012">
    <property type="protein sequence ID" value="KAA8587534.1"/>
    <property type="molecule type" value="Genomic_DNA"/>
</dbReference>
<organism evidence="1 3">
    <name type="scientific">Etheostoma spectabile</name>
    <name type="common">orangethroat darter</name>
    <dbReference type="NCBI Taxonomy" id="54343"/>
    <lineage>
        <taxon>Eukaryota</taxon>
        <taxon>Metazoa</taxon>
        <taxon>Chordata</taxon>
        <taxon>Craniata</taxon>
        <taxon>Vertebrata</taxon>
        <taxon>Euteleostomi</taxon>
        <taxon>Actinopterygii</taxon>
        <taxon>Neopterygii</taxon>
        <taxon>Teleostei</taxon>
        <taxon>Neoteleostei</taxon>
        <taxon>Acanthomorphata</taxon>
        <taxon>Eupercaria</taxon>
        <taxon>Perciformes</taxon>
        <taxon>Percoidei</taxon>
        <taxon>Percidae</taxon>
        <taxon>Etheostomatinae</taxon>
        <taxon>Etheostoma</taxon>
    </lineage>
</organism>
<gene>
    <name evidence="1" type="ORF">FQN60_000511</name>
    <name evidence="2" type="ORF">FQN60_016396</name>
</gene>
<dbReference type="Proteomes" id="UP000327493">
    <property type="component" value="Chromosome 12"/>
</dbReference>
<evidence type="ECO:0000313" key="3">
    <source>
        <dbReference type="Proteomes" id="UP000327493"/>
    </source>
</evidence>
<protein>
    <submittedName>
        <fullName evidence="1">Uncharacterized protein</fullName>
    </submittedName>
</protein>